<comment type="caution">
    <text evidence="2">The sequence shown here is derived from an EMBL/GenBank/DDBJ whole genome shotgun (WGS) entry which is preliminary data.</text>
</comment>
<evidence type="ECO:0000313" key="3">
    <source>
        <dbReference type="Proteomes" id="UP000708208"/>
    </source>
</evidence>
<reference evidence="2" key="1">
    <citation type="submission" date="2021-06" db="EMBL/GenBank/DDBJ databases">
        <authorList>
            <person name="Hodson N. C."/>
            <person name="Mongue J. A."/>
            <person name="Jaron S. K."/>
        </authorList>
    </citation>
    <scope>NUCLEOTIDE SEQUENCE</scope>
</reference>
<keyword evidence="3" id="KW-1185">Reference proteome</keyword>
<dbReference type="CDD" id="cd22268">
    <property type="entry name" value="DPBB_RlpA-like"/>
    <property type="match status" value="1"/>
</dbReference>
<evidence type="ECO:0000313" key="2">
    <source>
        <dbReference type="EMBL" id="CAG7830708.1"/>
    </source>
</evidence>
<accession>A0A8J2LFI9</accession>
<dbReference type="PANTHER" id="PTHR34183">
    <property type="entry name" value="ENDOLYTIC PEPTIDOGLYCAN TRANSGLYCOSYLASE RLPA"/>
    <property type="match status" value="1"/>
</dbReference>
<dbReference type="InterPro" id="IPR009009">
    <property type="entry name" value="RlpA-like_DPBB"/>
</dbReference>
<dbReference type="Proteomes" id="UP000708208">
    <property type="component" value="Unassembled WGS sequence"/>
</dbReference>
<name>A0A8J2LFI9_9HEXA</name>
<sequence length="130" mass="14392">MWSIFLRFLFFSLTFSFVTPFFFNFGAAVANSESAERQYGECSWYEADSAFRFPSGQRLNPNVLYAAHKTLPLGSLAIVTNPNNGKTVQVTITDRGPLVYGRIAALSKAAFSALGDLDQKVFDCYVAPVK</sequence>
<proteinExistence type="predicted"/>
<dbReference type="EMBL" id="CAJVCH010557237">
    <property type="protein sequence ID" value="CAG7830708.1"/>
    <property type="molecule type" value="Genomic_DNA"/>
</dbReference>
<organism evidence="2 3">
    <name type="scientific">Allacma fusca</name>
    <dbReference type="NCBI Taxonomy" id="39272"/>
    <lineage>
        <taxon>Eukaryota</taxon>
        <taxon>Metazoa</taxon>
        <taxon>Ecdysozoa</taxon>
        <taxon>Arthropoda</taxon>
        <taxon>Hexapoda</taxon>
        <taxon>Collembola</taxon>
        <taxon>Symphypleona</taxon>
        <taxon>Sminthuridae</taxon>
        <taxon>Allacma</taxon>
    </lineage>
</organism>
<dbReference type="PANTHER" id="PTHR34183:SF8">
    <property type="entry name" value="ENDOLYTIC PEPTIDOGLYCAN TRANSGLYCOSYLASE RLPA-RELATED"/>
    <property type="match status" value="1"/>
</dbReference>
<protein>
    <recommendedName>
        <fullName evidence="1">RlpA-like protein double-psi beta-barrel domain-containing protein</fullName>
    </recommendedName>
</protein>
<gene>
    <name evidence="2" type="ORF">AFUS01_LOCUS40495</name>
</gene>
<dbReference type="Pfam" id="PF03330">
    <property type="entry name" value="DPBB_1"/>
    <property type="match status" value="1"/>
</dbReference>
<evidence type="ECO:0000259" key="1">
    <source>
        <dbReference type="Pfam" id="PF03330"/>
    </source>
</evidence>
<dbReference type="AlphaFoldDB" id="A0A8J2LFI9"/>
<feature type="domain" description="RlpA-like protein double-psi beta-barrel" evidence="1">
    <location>
        <begin position="40"/>
        <end position="120"/>
    </location>
</feature>